<feature type="transmembrane region" description="Helical" evidence="3">
    <location>
        <begin position="119"/>
        <end position="139"/>
    </location>
</feature>
<feature type="transmembrane region" description="Helical" evidence="3">
    <location>
        <begin position="182"/>
        <end position="202"/>
    </location>
</feature>
<protein>
    <submittedName>
        <fullName evidence="5">MFS general substrate transporter</fullName>
    </submittedName>
</protein>
<dbReference type="EMBL" id="ML742023">
    <property type="protein sequence ID" value="KAE8155340.1"/>
    <property type="molecule type" value="Genomic_DNA"/>
</dbReference>
<organism evidence="5 6">
    <name type="scientific">Aspergillus avenaceus</name>
    <dbReference type="NCBI Taxonomy" id="36643"/>
    <lineage>
        <taxon>Eukaryota</taxon>
        <taxon>Fungi</taxon>
        <taxon>Dikarya</taxon>
        <taxon>Ascomycota</taxon>
        <taxon>Pezizomycotina</taxon>
        <taxon>Eurotiomycetes</taxon>
        <taxon>Eurotiomycetidae</taxon>
        <taxon>Eurotiales</taxon>
        <taxon>Aspergillaceae</taxon>
        <taxon>Aspergillus</taxon>
        <taxon>Aspergillus subgen. Circumdati</taxon>
    </lineage>
</organism>
<dbReference type="InterPro" id="IPR050327">
    <property type="entry name" value="Proton-linked_MCT"/>
</dbReference>
<dbReference type="Proteomes" id="UP000325780">
    <property type="component" value="Unassembled WGS sequence"/>
</dbReference>
<feature type="transmembrane region" description="Helical" evidence="3">
    <location>
        <begin position="25"/>
        <end position="43"/>
    </location>
</feature>
<keyword evidence="3" id="KW-1133">Transmembrane helix</keyword>
<dbReference type="PANTHER" id="PTHR11360:SF130">
    <property type="entry name" value="MAJOR FACILITATOR SUPERFAMILY (MFS) PROFILE DOMAIN-CONTAINING PROTEIN-RELATED"/>
    <property type="match status" value="1"/>
</dbReference>
<feature type="transmembrane region" description="Helical" evidence="3">
    <location>
        <begin position="94"/>
        <end position="113"/>
    </location>
</feature>
<sequence>MLSEIVNKSCPNSPKMDPSKEGFRAWLQVILCHFVVFNTWGYINSFGLFQSYYQTSLGHSESDLSWIGSLQIFLLFFGGVFSGRLTDAGYFKPVFIIGVLFQLVGIFTTSISTQYYQVFLAQGVCIGIGNGFLFCPSLTVISSYFTRCRSLAIGVAVSGSGTGGIIFPAIANATLERLGFAWTVRILGFISALTHLPCILFLKPRLPARKAGPILEVTAFKEAPYALFSIAMFFNFLGLYFTFFYLSDFARGILHASAPVSMDVLMILNGTGILGRLLPSFLADRSFGLLNTMIPMNVCTSIVMFCWASVSSIGGLYAFTVVYGFFAAGVQSLFPAVVAYLTDDPTRTGTRMGMVFAIVGFACLVGLPISGQLIIAEGNTYLAAQMAAGTFLLIGAVFMLGARVGKTGRVWCVKA</sequence>
<dbReference type="Gene3D" id="1.20.1250.20">
    <property type="entry name" value="MFS general substrate transporter like domains"/>
    <property type="match status" value="2"/>
</dbReference>
<feature type="transmembrane region" description="Helical" evidence="3">
    <location>
        <begin position="353"/>
        <end position="375"/>
    </location>
</feature>
<dbReference type="InterPro" id="IPR036259">
    <property type="entry name" value="MFS_trans_sf"/>
</dbReference>
<dbReference type="GO" id="GO:0022857">
    <property type="term" value="F:transmembrane transporter activity"/>
    <property type="evidence" value="ECO:0007669"/>
    <property type="project" value="InterPro"/>
</dbReference>
<comment type="similarity">
    <text evidence="2">Belongs to the major facilitator superfamily. Monocarboxylate porter (TC 2.A.1.13) family.</text>
</comment>
<feature type="transmembrane region" description="Helical" evidence="3">
    <location>
        <begin position="316"/>
        <end position="341"/>
    </location>
</feature>
<feature type="transmembrane region" description="Helical" evidence="3">
    <location>
        <begin position="252"/>
        <end position="275"/>
    </location>
</feature>
<evidence type="ECO:0000256" key="1">
    <source>
        <dbReference type="ARBA" id="ARBA00004141"/>
    </source>
</evidence>
<dbReference type="GO" id="GO:0016020">
    <property type="term" value="C:membrane"/>
    <property type="evidence" value="ECO:0007669"/>
    <property type="project" value="UniProtKB-SubCell"/>
</dbReference>
<evidence type="ECO:0000256" key="2">
    <source>
        <dbReference type="ARBA" id="ARBA00006727"/>
    </source>
</evidence>
<keyword evidence="3" id="KW-0472">Membrane</keyword>
<dbReference type="InterPro" id="IPR020846">
    <property type="entry name" value="MFS_dom"/>
</dbReference>
<dbReference type="PANTHER" id="PTHR11360">
    <property type="entry name" value="MONOCARBOXYLATE TRANSPORTER"/>
    <property type="match status" value="1"/>
</dbReference>
<gene>
    <name evidence="5" type="ORF">BDV25DRAFT_146505</name>
</gene>
<reference evidence="5 6" key="1">
    <citation type="submission" date="2019-04" db="EMBL/GenBank/DDBJ databases">
        <title>Friends and foes A comparative genomics study of 23 Aspergillus species from section Flavi.</title>
        <authorList>
            <consortium name="DOE Joint Genome Institute"/>
            <person name="Kjaerbolling I."/>
            <person name="Vesth T."/>
            <person name="Frisvad J.C."/>
            <person name="Nybo J.L."/>
            <person name="Theobald S."/>
            <person name="Kildgaard S."/>
            <person name="Isbrandt T."/>
            <person name="Kuo A."/>
            <person name="Sato A."/>
            <person name="Lyhne E.K."/>
            <person name="Kogle M.E."/>
            <person name="Wiebenga A."/>
            <person name="Kun R.S."/>
            <person name="Lubbers R.J."/>
            <person name="Makela M.R."/>
            <person name="Barry K."/>
            <person name="Chovatia M."/>
            <person name="Clum A."/>
            <person name="Daum C."/>
            <person name="Haridas S."/>
            <person name="He G."/>
            <person name="LaButti K."/>
            <person name="Lipzen A."/>
            <person name="Mondo S."/>
            <person name="Riley R."/>
            <person name="Salamov A."/>
            <person name="Simmons B.A."/>
            <person name="Magnuson J.K."/>
            <person name="Henrissat B."/>
            <person name="Mortensen U.H."/>
            <person name="Larsen T.O."/>
            <person name="Devries R.P."/>
            <person name="Grigoriev I.V."/>
            <person name="Machida M."/>
            <person name="Baker S.E."/>
            <person name="Andersen M.R."/>
        </authorList>
    </citation>
    <scope>NUCLEOTIDE SEQUENCE [LARGE SCALE GENOMIC DNA]</scope>
    <source>
        <strain evidence="5 6">IBT 18842</strain>
    </source>
</reference>
<feature type="transmembrane region" description="Helical" evidence="3">
    <location>
        <begin position="63"/>
        <end position="82"/>
    </location>
</feature>
<evidence type="ECO:0000259" key="4">
    <source>
        <dbReference type="PROSITE" id="PS50850"/>
    </source>
</evidence>
<feature type="transmembrane region" description="Helical" evidence="3">
    <location>
        <begin position="223"/>
        <end position="246"/>
    </location>
</feature>
<evidence type="ECO:0000256" key="3">
    <source>
        <dbReference type="SAM" id="Phobius"/>
    </source>
</evidence>
<accession>A0A5N6U9S2</accession>
<name>A0A5N6U9S2_ASPAV</name>
<dbReference type="Pfam" id="PF07690">
    <property type="entry name" value="MFS_1"/>
    <property type="match status" value="1"/>
</dbReference>
<evidence type="ECO:0000313" key="6">
    <source>
        <dbReference type="Proteomes" id="UP000325780"/>
    </source>
</evidence>
<dbReference type="InterPro" id="IPR011701">
    <property type="entry name" value="MFS"/>
</dbReference>
<evidence type="ECO:0000313" key="5">
    <source>
        <dbReference type="EMBL" id="KAE8155340.1"/>
    </source>
</evidence>
<proteinExistence type="inferred from homology"/>
<dbReference type="AlphaFoldDB" id="A0A5N6U9S2"/>
<keyword evidence="3" id="KW-0812">Transmembrane</keyword>
<feature type="domain" description="Major facilitator superfamily (MFS) profile" evidence="4">
    <location>
        <begin position="25"/>
        <end position="407"/>
    </location>
</feature>
<dbReference type="PROSITE" id="PS50850">
    <property type="entry name" value="MFS"/>
    <property type="match status" value="1"/>
</dbReference>
<dbReference type="SUPFAM" id="SSF103473">
    <property type="entry name" value="MFS general substrate transporter"/>
    <property type="match status" value="1"/>
</dbReference>
<feature type="transmembrane region" description="Helical" evidence="3">
    <location>
        <begin position="287"/>
        <end position="310"/>
    </location>
</feature>
<comment type="subcellular location">
    <subcellularLocation>
        <location evidence="1">Membrane</location>
        <topology evidence="1">Multi-pass membrane protein</topology>
    </subcellularLocation>
</comment>
<dbReference type="OrthoDB" id="6499973at2759"/>
<feature type="transmembrane region" description="Helical" evidence="3">
    <location>
        <begin position="151"/>
        <end position="170"/>
    </location>
</feature>
<keyword evidence="6" id="KW-1185">Reference proteome</keyword>
<feature type="transmembrane region" description="Helical" evidence="3">
    <location>
        <begin position="381"/>
        <end position="401"/>
    </location>
</feature>